<dbReference type="InterPro" id="IPR001357">
    <property type="entry name" value="BRCT_dom"/>
</dbReference>
<feature type="compositionally biased region" description="Low complexity" evidence="1">
    <location>
        <begin position="222"/>
        <end position="231"/>
    </location>
</feature>
<dbReference type="PROSITE" id="PS50172">
    <property type="entry name" value="BRCT"/>
    <property type="match status" value="1"/>
</dbReference>
<dbReference type="Gene3D" id="3.40.50.10190">
    <property type="entry name" value="BRCT domain"/>
    <property type="match status" value="1"/>
</dbReference>
<feature type="domain" description="BRCT" evidence="2">
    <location>
        <begin position="80"/>
        <end position="171"/>
    </location>
</feature>
<dbReference type="SUPFAM" id="SSF52113">
    <property type="entry name" value="BRCT domain"/>
    <property type="match status" value="1"/>
</dbReference>
<dbReference type="PANTHER" id="PTHR45990">
    <property type="entry name" value="DNA REPAIR PROTEIN REV1"/>
    <property type="match status" value="1"/>
</dbReference>
<dbReference type="GO" id="GO:0003887">
    <property type="term" value="F:DNA-directed DNA polymerase activity"/>
    <property type="evidence" value="ECO:0007669"/>
    <property type="project" value="TreeGrafter"/>
</dbReference>
<evidence type="ECO:0000313" key="4">
    <source>
        <dbReference type="Proteomes" id="UP001054889"/>
    </source>
</evidence>
<name>A0AAV5EMA0_ELECO</name>
<dbReference type="InterPro" id="IPR036420">
    <property type="entry name" value="BRCT_dom_sf"/>
</dbReference>
<dbReference type="PANTHER" id="PTHR45990:SF1">
    <property type="entry name" value="DNA REPAIR PROTEIN REV1"/>
    <property type="match status" value="1"/>
</dbReference>
<dbReference type="GO" id="GO:0005634">
    <property type="term" value="C:nucleus"/>
    <property type="evidence" value="ECO:0007669"/>
    <property type="project" value="TreeGrafter"/>
</dbReference>
<accession>A0AAV5EMA0</accession>
<proteinExistence type="predicted"/>
<feature type="compositionally biased region" description="Polar residues" evidence="1">
    <location>
        <begin position="196"/>
        <end position="221"/>
    </location>
</feature>
<dbReference type="GO" id="GO:0042276">
    <property type="term" value="P:error-prone translesion synthesis"/>
    <property type="evidence" value="ECO:0007669"/>
    <property type="project" value="TreeGrafter"/>
</dbReference>
<dbReference type="Pfam" id="PF00533">
    <property type="entry name" value="BRCT"/>
    <property type="match status" value="1"/>
</dbReference>
<dbReference type="GO" id="GO:0017125">
    <property type="term" value="F:deoxycytidyl transferase activity"/>
    <property type="evidence" value="ECO:0007669"/>
    <property type="project" value="TreeGrafter"/>
</dbReference>
<dbReference type="GO" id="GO:0070987">
    <property type="term" value="P:error-free translesion synthesis"/>
    <property type="evidence" value="ECO:0007669"/>
    <property type="project" value="TreeGrafter"/>
</dbReference>
<dbReference type="FunFam" id="3.40.50.10190:FF:000011">
    <property type="entry name" value="DNA repair protein REV1"/>
    <property type="match status" value="1"/>
</dbReference>
<feature type="region of interest" description="Disordered" evidence="1">
    <location>
        <begin position="193"/>
        <end position="262"/>
    </location>
</feature>
<protein>
    <recommendedName>
        <fullName evidence="2">BRCT domain-containing protein</fullName>
    </recommendedName>
</protein>
<keyword evidence="4" id="KW-1185">Reference proteome</keyword>
<dbReference type="EMBL" id="BQKI01000076">
    <property type="protein sequence ID" value="GJN23674.1"/>
    <property type="molecule type" value="Genomic_DNA"/>
</dbReference>
<feature type="region of interest" description="Disordered" evidence="1">
    <location>
        <begin position="291"/>
        <end position="352"/>
    </location>
</feature>
<comment type="caution">
    <text evidence="3">The sequence shown here is derived from an EMBL/GenBank/DDBJ whole genome shotgun (WGS) entry which is preliminary data.</text>
</comment>
<feature type="compositionally biased region" description="Low complexity" evidence="1">
    <location>
        <begin position="29"/>
        <end position="40"/>
    </location>
</feature>
<evidence type="ECO:0000259" key="2">
    <source>
        <dbReference type="PROSITE" id="PS50172"/>
    </source>
</evidence>
<evidence type="ECO:0000313" key="3">
    <source>
        <dbReference type="EMBL" id="GJN23674.1"/>
    </source>
</evidence>
<sequence length="352" mass="37597">MSSTSSGRRAPPAGAAASPGQKRARDDTSASPSDPDSASAKNTRRGFSASPFADFGSYMAAKNSKLAAQFDADASTSCADSGGLFAGVSIFVDGFTVPSSQELKEIMLNNGGRFVNYFSRHTVTHIVCSHLPDSKMKNLRAFSKGLPVVKPAWVVDSLAENRLLNCCPYQISQHNSSSRKQTKLSAFFSDKHNGIHRNQSGDTDLQSSSAQEGSQCQSGDIQSSSVQEGSQCQGGGCENEGSLSCKDSPNDSLSTDDKKASSLEERFTEEFALYEGEHDCETTCSEGRDNDMECKSGVAQSPDAKSQSLNLCSTSSTGSHVSLPLEKKEPKSSNRPHSTLTDPNFVENYFKA</sequence>
<feature type="compositionally biased region" description="Low complexity" evidence="1">
    <location>
        <begin position="1"/>
        <end position="20"/>
    </location>
</feature>
<feature type="compositionally biased region" description="Polar residues" evidence="1">
    <location>
        <begin position="303"/>
        <end position="320"/>
    </location>
</feature>
<evidence type="ECO:0000256" key="1">
    <source>
        <dbReference type="SAM" id="MobiDB-lite"/>
    </source>
</evidence>
<organism evidence="3 4">
    <name type="scientific">Eleusine coracana subsp. coracana</name>
    <dbReference type="NCBI Taxonomy" id="191504"/>
    <lineage>
        <taxon>Eukaryota</taxon>
        <taxon>Viridiplantae</taxon>
        <taxon>Streptophyta</taxon>
        <taxon>Embryophyta</taxon>
        <taxon>Tracheophyta</taxon>
        <taxon>Spermatophyta</taxon>
        <taxon>Magnoliopsida</taxon>
        <taxon>Liliopsida</taxon>
        <taxon>Poales</taxon>
        <taxon>Poaceae</taxon>
        <taxon>PACMAD clade</taxon>
        <taxon>Chloridoideae</taxon>
        <taxon>Cynodonteae</taxon>
        <taxon>Eleusininae</taxon>
        <taxon>Eleusine</taxon>
    </lineage>
</organism>
<dbReference type="AlphaFoldDB" id="A0AAV5EMA0"/>
<feature type="region of interest" description="Disordered" evidence="1">
    <location>
        <begin position="1"/>
        <end position="45"/>
    </location>
</feature>
<dbReference type="Proteomes" id="UP001054889">
    <property type="component" value="Unassembled WGS sequence"/>
</dbReference>
<feature type="compositionally biased region" description="Polar residues" evidence="1">
    <location>
        <begin position="333"/>
        <end position="342"/>
    </location>
</feature>
<reference evidence="3" key="1">
    <citation type="journal article" date="2018" name="DNA Res.">
        <title>Multiple hybrid de novo genome assembly of finger millet, an orphan allotetraploid crop.</title>
        <authorList>
            <person name="Hatakeyama M."/>
            <person name="Aluri S."/>
            <person name="Balachadran M.T."/>
            <person name="Sivarajan S.R."/>
            <person name="Patrignani A."/>
            <person name="Gruter S."/>
            <person name="Poveda L."/>
            <person name="Shimizu-Inatsugi R."/>
            <person name="Baeten J."/>
            <person name="Francoijs K.J."/>
            <person name="Nataraja K.N."/>
            <person name="Reddy Y.A.N."/>
            <person name="Phadnis S."/>
            <person name="Ravikumar R.L."/>
            <person name="Schlapbach R."/>
            <person name="Sreeman S.M."/>
            <person name="Shimizu K.K."/>
        </authorList>
    </citation>
    <scope>NUCLEOTIDE SEQUENCE</scope>
</reference>
<dbReference type="SMART" id="SM00292">
    <property type="entry name" value="BRCT"/>
    <property type="match status" value="1"/>
</dbReference>
<reference evidence="3" key="2">
    <citation type="submission" date="2021-12" db="EMBL/GenBank/DDBJ databases">
        <title>Resequencing data analysis of finger millet.</title>
        <authorList>
            <person name="Hatakeyama M."/>
            <person name="Aluri S."/>
            <person name="Balachadran M.T."/>
            <person name="Sivarajan S.R."/>
            <person name="Poveda L."/>
            <person name="Shimizu-Inatsugi R."/>
            <person name="Schlapbach R."/>
            <person name="Sreeman S.M."/>
            <person name="Shimizu K.K."/>
        </authorList>
    </citation>
    <scope>NUCLEOTIDE SEQUENCE</scope>
</reference>
<dbReference type="CDD" id="cd17719">
    <property type="entry name" value="BRCT_Rev1"/>
    <property type="match status" value="1"/>
</dbReference>
<gene>
    <name evidence="3" type="primary">gb11340</name>
    <name evidence="3" type="ORF">PR202_gb11340</name>
</gene>